<dbReference type="GO" id="GO:0006888">
    <property type="term" value="P:endoplasmic reticulum to Golgi vesicle-mediated transport"/>
    <property type="evidence" value="ECO:0007669"/>
    <property type="project" value="EnsemblFungi"/>
</dbReference>
<comment type="subcellular location">
    <subcellularLocation>
        <location evidence="8">Endomembrane system</location>
        <topology evidence="8">Single-pass type IV membrane protein</topology>
    </subcellularLocation>
    <subcellularLocation>
        <location evidence="1">Golgi apparatus membrane</location>
    </subcellularLocation>
</comment>
<dbReference type="InterPro" id="IPR000727">
    <property type="entry name" value="T_SNARE_dom"/>
</dbReference>
<dbReference type="PhylomeDB" id="A0A0W0EIN1"/>
<keyword evidence="5" id="KW-1133">Transmembrane helix</keyword>
<dbReference type="GO" id="GO:0000139">
    <property type="term" value="C:Golgi membrane"/>
    <property type="evidence" value="ECO:0007669"/>
    <property type="project" value="UniProtKB-SubCell"/>
</dbReference>
<dbReference type="VEuPathDB" id="FungiDB:CAGL0M10235g"/>
<keyword evidence="7" id="KW-0472">Membrane</keyword>
<evidence type="ECO:0000256" key="3">
    <source>
        <dbReference type="ARBA" id="ARBA00022692"/>
    </source>
</evidence>
<gene>
    <name evidence="9" type="ORF">AO440_004295</name>
</gene>
<keyword evidence="4" id="KW-0653">Protein transport</keyword>
<sequence>MSRYQEADNDKKLESLATKLSTFRNINEDIGRQAQIDSSVIDSISESFSSLLNDLKNSSSRLTRSMSMGSGVWRMVFIALSVFFIIYTLYKFF</sequence>
<dbReference type="OMA" id="NIWRMVG"/>
<name>A0A0W0EIN1_CANGB</name>
<evidence type="ECO:0000256" key="4">
    <source>
        <dbReference type="ARBA" id="ARBA00022927"/>
    </source>
</evidence>
<keyword evidence="3" id="KW-0812">Transmembrane</keyword>
<comment type="caution">
    <text evidence="9">The sequence shown here is derived from an EMBL/GenBank/DDBJ whole genome shotgun (WGS) entry which is preliminary data.</text>
</comment>
<proteinExistence type="predicted"/>
<evidence type="ECO:0000256" key="2">
    <source>
        <dbReference type="ARBA" id="ARBA00022448"/>
    </source>
</evidence>
<keyword evidence="2" id="KW-0813">Transport</keyword>
<evidence type="ECO:0000313" key="10">
    <source>
        <dbReference type="Proteomes" id="UP000054886"/>
    </source>
</evidence>
<dbReference type="InterPro" id="IPR039899">
    <property type="entry name" value="BET1_SNARE"/>
</dbReference>
<evidence type="ECO:0000313" key="9">
    <source>
        <dbReference type="EMBL" id="KTB01951.1"/>
    </source>
</evidence>
<dbReference type="EMBL" id="LLZZ01000128">
    <property type="protein sequence ID" value="KTB01951.1"/>
    <property type="molecule type" value="Genomic_DNA"/>
</dbReference>
<evidence type="ECO:0000256" key="7">
    <source>
        <dbReference type="ARBA" id="ARBA00023136"/>
    </source>
</evidence>
<evidence type="ECO:0000256" key="6">
    <source>
        <dbReference type="ARBA" id="ARBA00023034"/>
    </source>
</evidence>
<dbReference type="VEuPathDB" id="FungiDB:GWK60_M10197"/>
<evidence type="ECO:0000256" key="1">
    <source>
        <dbReference type="ARBA" id="ARBA00004394"/>
    </source>
</evidence>
<dbReference type="OrthoDB" id="3063237at2759"/>
<dbReference type="GO" id="GO:0005484">
    <property type="term" value="F:SNAP receptor activity"/>
    <property type="evidence" value="ECO:0007669"/>
    <property type="project" value="EnsemblFungi"/>
</dbReference>
<dbReference type="PANTHER" id="PTHR12791">
    <property type="entry name" value="GOLGI SNARE BET1-RELATED"/>
    <property type="match status" value="1"/>
</dbReference>
<dbReference type="GO" id="GO:0031201">
    <property type="term" value="C:SNARE complex"/>
    <property type="evidence" value="ECO:0007669"/>
    <property type="project" value="EnsemblFungi"/>
</dbReference>
<dbReference type="GO" id="GO:0006886">
    <property type="term" value="P:intracellular protein transport"/>
    <property type="evidence" value="ECO:0007669"/>
    <property type="project" value="EnsemblFungi"/>
</dbReference>
<dbReference type="GO" id="GO:0006906">
    <property type="term" value="P:vesicle fusion"/>
    <property type="evidence" value="ECO:0007669"/>
    <property type="project" value="EnsemblFungi"/>
</dbReference>
<dbReference type="VEuPathDB" id="FungiDB:GVI51_M10219"/>
<accession>A0A0W0EIN1</accession>
<evidence type="ECO:0000256" key="5">
    <source>
        <dbReference type="ARBA" id="ARBA00022989"/>
    </source>
</evidence>
<dbReference type="CDD" id="cd15853">
    <property type="entry name" value="SNARE_Bet1"/>
    <property type="match status" value="1"/>
</dbReference>
<reference evidence="9 10" key="1">
    <citation type="submission" date="2015-10" db="EMBL/GenBank/DDBJ databases">
        <title>Draft genomes sequences of Candida glabrata isolates 1A, 1B, 2A, 2B, 3A and 3B.</title>
        <authorList>
            <person name="Haavelsrud O.E."/>
            <person name="Gaustad P."/>
        </authorList>
    </citation>
    <scope>NUCLEOTIDE SEQUENCE [LARGE SCALE GENOMIC DNA]</scope>
    <source>
        <strain evidence="9">910700640</strain>
    </source>
</reference>
<dbReference type="Proteomes" id="UP000054886">
    <property type="component" value="Unassembled WGS sequence"/>
</dbReference>
<dbReference type="AlphaFoldDB" id="A0A0W0EIN1"/>
<evidence type="ECO:0000256" key="8">
    <source>
        <dbReference type="ARBA" id="ARBA00046280"/>
    </source>
</evidence>
<dbReference type="GO" id="GO:0000138">
    <property type="term" value="C:Golgi trans cisterna"/>
    <property type="evidence" value="ECO:0007669"/>
    <property type="project" value="EnsemblFungi"/>
</dbReference>
<dbReference type="GO" id="GO:0006891">
    <property type="term" value="P:intra-Golgi vesicle-mediated transport"/>
    <property type="evidence" value="ECO:0007669"/>
    <property type="project" value="EnsemblFungi"/>
</dbReference>
<dbReference type="PROSITE" id="PS50192">
    <property type="entry name" value="T_SNARE"/>
    <property type="match status" value="1"/>
</dbReference>
<protein>
    <submittedName>
        <fullName evidence="9">Protein transport protein SFT1</fullName>
    </submittedName>
</protein>
<organism evidence="9 10">
    <name type="scientific">Candida glabrata</name>
    <name type="common">Yeast</name>
    <name type="synonym">Torulopsis glabrata</name>
    <dbReference type="NCBI Taxonomy" id="5478"/>
    <lineage>
        <taxon>Eukaryota</taxon>
        <taxon>Fungi</taxon>
        <taxon>Dikarya</taxon>
        <taxon>Ascomycota</taxon>
        <taxon>Saccharomycotina</taxon>
        <taxon>Saccharomycetes</taxon>
        <taxon>Saccharomycetales</taxon>
        <taxon>Saccharomycetaceae</taxon>
        <taxon>Nakaseomyces</taxon>
    </lineage>
</organism>
<dbReference type="VEuPathDB" id="FungiDB:GW608_M10197"/>
<dbReference type="SUPFAM" id="SSF58038">
    <property type="entry name" value="SNARE fusion complex"/>
    <property type="match status" value="1"/>
</dbReference>
<keyword evidence="6" id="KW-0333">Golgi apparatus</keyword>
<dbReference type="VEuPathDB" id="FungiDB:B1J91_M10235g"/>